<dbReference type="Pfam" id="PF13472">
    <property type="entry name" value="Lipase_GDSL_2"/>
    <property type="match status" value="1"/>
</dbReference>
<sequence length="164" mass="17867">MNRGISGDTVPKLAARWERDALDHQPDVLSILVGVNDVAEVMEGRSGDATGQDFRSGYDQLLKRTRAELPEVRLVLGEPFYLPTSPKPALRELWATRVATYAAVVRELADAHDATLVPCQRALDAAAGRAPASHWIWDGIHPTYAGQRVLADAWIEAVSTSPVS</sequence>
<comment type="caution">
    <text evidence="2">The sequence shown here is derived from an EMBL/GenBank/DDBJ whole genome shotgun (WGS) entry which is preliminary data.</text>
</comment>
<accession>A0ABP4R1G6</accession>
<organism evidence="2 3">
    <name type="scientific">Kribbella alba</name>
    <dbReference type="NCBI Taxonomy" id="190197"/>
    <lineage>
        <taxon>Bacteria</taxon>
        <taxon>Bacillati</taxon>
        <taxon>Actinomycetota</taxon>
        <taxon>Actinomycetes</taxon>
        <taxon>Propionibacteriales</taxon>
        <taxon>Kribbellaceae</taxon>
        <taxon>Kribbella</taxon>
    </lineage>
</organism>
<dbReference type="PANTHER" id="PTHR30383:SF5">
    <property type="entry name" value="SGNH HYDROLASE-TYPE ESTERASE DOMAIN-CONTAINING PROTEIN"/>
    <property type="match status" value="1"/>
</dbReference>
<proteinExistence type="predicted"/>
<evidence type="ECO:0000259" key="1">
    <source>
        <dbReference type="Pfam" id="PF13472"/>
    </source>
</evidence>
<dbReference type="PANTHER" id="PTHR30383">
    <property type="entry name" value="THIOESTERASE 1/PROTEASE 1/LYSOPHOSPHOLIPASE L1"/>
    <property type="match status" value="1"/>
</dbReference>
<dbReference type="InterPro" id="IPR051532">
    <property type="entry name" value="Ester_Hydrolysis_Enzymes"/>
</dbReference>
<evidence type="ECO:0000313" key="3">
    <source>
        <dbReference type="Proteomes" id="UP001501319"/>
    </source>
</evidence>
<dbReference type="CDD" id="cd01834">
    <property type="entry name" value="SGNH_hydrolase_like_2"/>
    <property type="match status" value="1"/>
</dbReference>
<dbReference type="Gene3D" id="3.40.50.1110">
    <property type="entry name" value="SGNH hydrolase"/>
    <property type="match status" value="1"/>
</dbReference>
<dbReference type="InterPro" id="IPR036514">
    <property type="entry name" value="SGNH_hydro_sf"/>
</dbReference>
<dbReference type="EMBL" id="BAAANE010000003">
    <property type="protein sequence ID" value="GAA1625363.1"/>
    <property type="molecule type" value="Genomic_DNA"/>
</dbReference>
<feature type="domain" description="SGNH hydrolase-type esterase" evidence="1">
    <location>
        <begin position="2"/>
        <end position="149"/>
    </location>
</feature>
<dbReference type="Proteomes" id="UP001501319">
    <property type="component" value="Unassembled WGS sequence"/>
</dbReference>
<gene>
    <name evidence="2" type="ORF">GCM10009744_11480</name>
</gene>
<name>A0ABP4R1G6_9ACTN</name>
<dbReference type="InterPro" id="IPR013830">
    <property type="entry name" value="SGNH_hydro"/>
</dbReference>
<reference evidence="3" key="1">
    <citation type="journal article" date="2019" name="Int. J. Syst. Evol. Microbiol.">
        <title>The Global Catalogue of Microorganisms (GCM) 10K type strain sequencing project: providing services to taxonomists for standard genome sequencing and annotation.</title>
        <authorList>
            <consortium name="The Broad Institute Genomics Platform"/>
            <consortium name="The Broad Institute Genome Sequencing Center for Infectious Disease"/>
            <person name="Wu L."/>
            <person name="Ma J."/>
        </authorList>
    </citation>
    <scope>NUCLEOTIDE SEQUENCE [LARGE SCALE GENOMIC DNA]</scope>
    <source>
        <strain evidence="3">JCM 14306</strain>
    </source>
</reference>
<protein>
    <recommendedName>
        <fullName evidence="1">SGNH hydrolase-type esterase domain-containing protein</fullName>
    </recommendedName>
</protein>
<keyword evidence="3" id="KW-1185">Reference proteome</keyword>
<dbReference type="SUPFAM" id="SSF52266">
    <property type="entry name" value="SGNH hydrolase"/>
    <property type="match status" value="1"/>
</dbReference>
<evidence type="ECO:0000313" key="2">
    <source>
        <dbReference type="EMBL" id="GAA1625363.1"/>
    </source>
</evidence>